<reference evidence="2 3" key="1">
    <citation type="submission" date="2021-06" db="EMBL/GenBank/DDBJ databases">
        <title>Nitratireductor porphyridii sp. nov., isolated from a small marine red alga, Porphyridium purpureum in South Korea.</title>
        <authorList>
            <person name="Kim K.H."/>
            <person name="Kristyanto S."/>
            <person name="Jeon C.O."/>
        </authorList>
    </citation>
    <scope>NUCLEOTIDE SEQUENCE [LARGE SCALE GENOMIC DNA]</scope>
    <source>
        <strain evidence="2 3">R6</strain>
    </source>
</reference>
<dbReference type="InterPro" id="IPR005097">
    <property type="entry name" value="Sacchrp_dh_NADP-bd"/>
</dbReference>
<comment type="caution">
    <text evidence="2">The sequence shown here is derived from an EMBL/GenBank/DDBJ whole genome shotgun (WGS) entry which is preliminary data.</text>
</comment>
<dbReference type="Gene3D" id="3.40.50.720">
    <property type="entry name" value="NAD(P)-binding Rossmann-like Domain"/>
    <property type="match status" value="1"/>
</dbReference>
<sequence length="354" mass="37517">MIGQVETAEENTVKGGQAKAVAVFGAGGHTGRFVVAELTRRGIAPMAVVRSAATLQREGVFGSEIDIREAGIDDDASLDRAFAGVDAVINCAGPFLDTARPVAAAAIRAGAHYLDVTAEQPSAMATFETFDEAARNAGVLILPAMGFYGGFGDLLVTAAAGGWTDVDDIRIAIALDTWHPTKGTRITGERNTAQRLVVSNGSLVPLVPAADDLEMDFPEPFGRQNVVALPFSEIPVITRHLRPRELHSFLNRAALRDVRDAATPAPKATDETGRSPQRFAIEAAIRKGGETRRIAARGRDIYAFSAPLICEAVERLLDGRSRGSGARAPGAVFEAGDFLDALSAQVPDFELIQE</sequence>
<protein>
    <submittedName>
        <fullName evidence="2">Saccharopine dehydrogenase NADP-binding domain-containing protein</fullName>
    </submittedName>
</protein>
<dbReference type="Pfam" id="PF03435">
    <property type="entry name" value="Sacchrp_dh_NADP"/>
    <property type="match status" value="1"/>
</dbReference>
<dbReference type="SUPFAM" id="SSF51735">
    <property type="entry name" value="NAD(P)-binding Rossmann-fold domains"/>
    <property type="match status" value="1"/>
</dbReference>
<feature type="domain" description="Saccharopine dehydrogenase NADP binding" evidence="1">
    <location>
        <begin position="21"/>
        <end position="141"/>
    </location>
</feature>
<proteinExistence type="predicted"/>
<gene>
    <name evidence="2" type="ORF">KVG22_19160</name>
</gene>
<evidence type="ECO:0000259" key="1">
    <source>
        <dbReference type="Pfam" id="PF03435"/>
    </source>
</evidence>
<accession>A0ABS7RCT3</accession>
<dbReference type="InterPro" id="IPR036291">
    <property type="entry name" value="NAD(P)-bd_dom_sf"/>
</dbReference>
<evidence type="ECO:0000313" key="3">
    <source>
        <dbReference type="Proteomes" id="UP000777661"/>
    </source>
</evidence>
<dbReference type="PANTHER" id="PTHR43781">
    <property type="entry name" value="SACCHAROPINE DEHYDROGENASE"/>
    <property type="match status" value="1"/>
</dbReference>
<dbReference type="Proteomes" id="UP000777661">
    <property type="component" value="Unassembled WGS sequence"/>
</dbReference>
<dbReference type="RefSeq" id="WP_223004376.1">
    <property type="nucleotide sequence ID" value="NZ_JAHSQO010000007.1"/>
</dbReference>
<organism evidence="2 3">
    <name type="scientific">Nitratireductor rhodophyticola</name>
    <dbReference type="NCBI Taxonomy" id="2854036"/>
    <lineage>
        <taxon>Bacteria</taxon>
        <taxon>Pseudomonadati</taxon>
        <taxon>Pseudomonadota</taxon>
        <taxon>Alphaproteobacteria</taxon>
        <taxon>Hyphomicrobiales</taxon>
        <taxon>Phyllobacteriaceae</taxon>
        <taxon>Nitratireductor</taxon>
    </lineage>
</organism>
<keyword evidence="3" id="KW-1185">Reference proteome</keyword>
<evidence type="ECO:0000313" key="2">
    <source>
        <dbReference type="EMBL" id="MBY8918731.1"/>
    </source>
</evidence>
<name>A0ABS7RCT3_9HYPH</name>
<dbReference type="PANTHER" id="PTHR43781:SF1">
    <property type="entry name" value="SACCHAROPINE DEHYDROGENASE"/>
    <property type="match status" value="1"/>
</dbReference>
<dbReference type="EMBL" id="JAHSQO010000007">
    <property type="protein sequence ID" value="MBY8918731.1"/>
    <property type="molecule type" value="Genomic_DNA"/>
</dbReference>